<dbReference type="CDD" id="cd19096">
    <property type="entry name" value="AKR_Fe-S_oxidoreductase"/>
    <property type="match status" value="1"/>
</dbReference>
<dbReference type="SUPFAM" id="SSF51430">
    <property type="entry name" value="NAD(P)-linked oxidoreductase"/>
    <property type="match status" value="1"/>
</dbReference>
<evidence type="ECO:0000313" key="6">
    <source>
        <dbReference type="Proteomes" id="UP000051096"/>
    </source>
</evidence>
<protein>
    <submittedName>
        <fullName evidence="5">Aldo/keto reductase</fullName>
    </submittedName>
</protein>
<gene>
    <name evidence="5" type="ORF">AMJ87_09535</name>
</gene>
<organism evidence="5 6">
    <name type="scientific">candidate division WOR_3 bacterium SM23_60</name>
    <dbReference type="NCBI Taxonomy" id="1703780"/>
    <lineage>
        <taxon>Bacteria</taxon>
        <taxon>Bacteria division WOR-3</taxon>
    </lineage>
</organism>
<dbReference type="InterPro" id="IPR053135">
    <property type="entry name" value="AKR2_Oxidoreductase"/>
</dbReference>
<dbReference type="GO" id="GO:0051536">
    <property type="term" value="F:iron-sulfur cluster binding"/>
    <property type="evidence" value="ECO:0007669"/>
    <property type="project" value="UniProtKB-KW"/>
</dbReference>
<dbReference type="EMBL" id="LJUO01000105">
    <property type="protein sequence ID" value="KPK69985.1"/>
    <property type="molecule type" value="Genomic_DNA"/>
</dbReference>
<feature type="domain" description="4Fe-4S ferredoxin-type" evidence="4">
    <location>
        <begin position="341"/>
        <end position="370"/>
    </location>
</feature>
<proteinExistence type="predicted"/>
<keyword evidence="2" id="KW-0408">Iron</keyword>
<evidence type="ECO:0000256" key="3">
    <source>
        <dbReference type="ARBA" id="ARBA00023014"/>
    </source>
</evidence>
<keyword evidence="3" id="KW-0411">Iron-sulfur</keyword>
<evidence type="ECO:0000256" key="1">
    <source>
        <dbReference type="ARBA" id="ARBA00022723"/>
    </source>
</evidence>
<sequence>MIYRPFGTIGVQLSQLGFGCMRFPLTERFDPTTIHEAQATEMLHYAIEHGVNYFDTAYPYHRETSEKFVGRALHNGYREKIYLATKAPMWLVKCKDDMQKYFDEQCKRLQTDTIDMYFLHSLGKNSWKTVNECDVFSFFEAMLKAGRIRYAGFSFHDELPLFKEIVDAYPWTVCLIHLNYVDDDYQAGLAGLEYAHRKGLAVAIMEPLRGGKLANNVPSDIIDIIKQTGRTQTPAEFALRWVLNRPEVCCVLSGMSSLEQVKENIAFASKEHVNTITPQEIELYEQARALYRTRTKVNCTQCGYCLPCPQKVAIPYILELYNDACVYDAYDNSQWMYEVFVKPENRADQCTECGECEERCPQKIPIADCMKHAHEVLSKGGQ</sequence>
<dbReference type="Pfam" id="PF13534">
    <property type="entry name" value="Fer4_17"/>
    <property type="match status" value="1"/>
</dbReference>
<dbReference type="Gene3D" id="3.20.20.100">
    <property type="entry name" value="NADP-dependent oxidoreductase domain"/>
    <property type="match status" value="1"/>
</dbReference>
<evidence type="ECO:0000256" key="2">
    <source>
        <dbReference type="ARBA" id="ARBA00023004"/>
    </source>
</evidence>
<dbReference type="Proteomes" id="UP000051096">
    <property type="component" value="Unassembled WGS sequence"/>
</dbReference>
<evidence type="ECO:0000259" key="4">
    <source>
        <dbReference type="PROSITE" id="PS51379"/>
    </source>
</evidence>
<dbReference type="InterPro" id="IPR017900">
    <property type="entry name" value="4Fe4S_Fe_S_CS"/>
</dbReference>
<keyword evidence="1" id="KW-0479">Metal-binding</keyword>
<reference evidence="5 6" key="1">
    <citation type="journal article" date="2015" name="Microbiome">
        <title>Genomic resolution of linkages in carbon, nitrogen, and sulfur cycling among widespread estuary sediment bacteria.</title>
        <authorList>
            <person name="Baker B.J."/>
            <person name="Lazar C.S."/>
            <person name="Teske A.P."/>
            <person name="Dick G.J."/>
        </authorList>
    </citation>
    <scope>NUCLEOTIDE SEQUENCE [LARGE SCALE GENOMIC DNA]</scope>
    <source>
        <strain evidence="5">SM23_60</strain>
    </source>
</reference>
<dbReference type="InterPro" id="IPR036812">
    <property type="entry name" value="NAD(P)_OxRdtase_dom_sf"/>
</dbReference>
<dbReference type="GO" id="GO:0046872">
    <property type="term" value="F:metal ion binding"/>
    <property type="evidence" value="ECO:0007669"/>
    <property type="project" value="UniProtKB-KW"/>
</dbReference>
<dbReference type="PROSITE" id="PS00198">
    <property type="entry name" value="4FE4S_FER_1"/>
    <property type="match status" value="1"/>
</dbReference>
<dbReference type="PANTHER" id="PTHR43312:SF2">
    <property type="entry name" value="OXIDOREDUCTASE"/>
    <property type="match status" value="1"/>
</dbReference>
<dbReference type="PROSITE" id="PS51257">
    <property type="entry name" value="PROKAR_LIPOPROTEIN"/>
    <property type="match status" value="1"/>
</dbReference>
<dbReference type="InterPro" id="IPR017896">
    <property type="entry name" value="4Fe4S_Fe-S-bd"/>
</dbReference>
<dbReference type="InterPro" id="IPR023210">
    <property type="entry name" value="NADP_OxRdtase_dom"/>
</dbReference>
<name>A0A0S8GBD2_UNCW3</name>
<dbReference type="PANTHER" id="PTHR43312">
    <property type="entry name" value="D-THREO-ALDOSE 1-DEHYDROGENASE"/>
    <property type="match status" value="1"/>
</dbReference>
<dbReference type="AlphaFoldDB" id="A0A0S8GBD2"/>
<dbReference type="PATRIC" id="fig|1703780.3.peg.1021"/>
<evidence type="ECO:0000313" key="5">
    <source>
        <dbReference type="EMBL" id="KPK69985.1"/>
    </source>
</evidence>
<dbReference type="PROSITE" id="PS51379">
    <property type="entry name" value="4FE4S_FER_2"/>
    <property type="match status" value="1"/>
</dbReference>
<dbReference type="Pfam" id="PF00248">
    <property type="entry name" value="Aldo_ket_red"/>
    <property type="match status" value="1"/>
</dbReference>
<accession>A0A0S8GBD2</accession>
<comment type="caution">
    <text evidence="5">The sequence shown here is derived from an EMBL/GenBank/DDBJ whole genome shotgun (WGS) entry which is preliminary data.</text>
</comment>